<accession>A0A240EAI3</accession>
<reference evidence="3" key="1">
    <citation type="submission" date="2016-09" db="EMBL/GenBank/DDBJ databases">
        <authorList>
            <person name="Varghese N."/>
            <person name="Submissions S."/>
        </authorList>
    </citation>
    <scope>NUCLEOTIDE SEQUENCE [LARGE SCALE GENOMIC DNA]</scope>
    <source>
        <strain evidence="3">ANC 4466</strain>
    </source>
</reference>
<evidence type="ECO:0000313" key="3">
    <source>
        <dbReference type="Proteomes" id="UP000219042"/>
    </source>
</evidence>
<organism evidence="2 3">
    <name type="scientific">Acinetobacter puyangensis</name>
    <dbReference type="NCBI Taxonomy" id="1096779"/>
    <lineage>
        <taxon>Bacteria</taxon>
        <taxon>Pseudomonadati</taxon>
        <taxon>Pseudomonadota</taxon>
        <taxon>Gammaproteobacteria</taxon>
        <taxon>Moraxellales</taxon>
        <taxon>Moraxellaceae</taxon>
        <taxon>Acinetobacter</taxon>
    </lineage>
</organism>
<dbReference type="RefSeq" id="WP_097079320.1">
    <property type="nucleotide sequence ID" value="NZ_BAABHT010000005.1"/>
</dbReference>
<feature type="domain" description="GPI inositol-deacylase PGAP1-like alpha/beta" evidence="1">
    <location>
        <begin position="434"/>
        <end position="484"/>
    </location>
</feature>
<dbReference type="SUPFAM" id="SSF53474">
    <property type="entry name" value="alpha/beta-Hydrolases"/>
    <property type="match status" value="1"/>
</dbReference>
<evidence type="ECO:0000259" key="1">
    <source>
        <dbReference type="Pfam" id="PF07819"/>
    </source>
</evidence>
<keyword evidence="3" id="KW-1185">Reference proteome</keyword>
<dbReference type="GO" id="GO:0016788">
    <property type="term" value="F:hydrolase activity, acting on ester bonds"/>
    <property type="evidence" value="ECO:0007669"/>
    <property type="project" value="InterPro"/>
</dbReference>
<dbReference type="PROSITE" id="PS51257">
    <property type="entry name" value="PROKAR_LIPOPROTEIN"/>
    <property type="match status" value="1"/>
</dbReference>
<proteinExistence type="predicted"/>
<name>A0A240EAI3_9GAMM</name>
<gene>
    <name evidence="2" type="ORF">SAMN05421731_10595</name>
</gene>
<sequence>MLKILSLTLGMSLSIGVLSGCQVVNVKQQKLGTSLSNERDNILTRNKLSEASLNVLSMTGQQANKCVIQPETCMNELRQIPEILDEQLLSTGSEVYLANAIELKQSKDCNPKNIAIKFKDENEKLQTQQKLDQCLNQQLEALNQSIRYSYAYLFATKRPPAQRLFDNRQVQVRDFYNQAIANLVNTFNDSRESNQTDYNSLLKMGASTYHIDISKYPNLDSKNLEKLISTYNLGFSGLKSISRRDGFGSEFTLQMAKPETKQFDQYMLNPFLNSKKISEHPNIVEARFLAATLVIEPSQRASIDEILNSKTFNLRLIDPNFYQNIEIAHQDFPLAANFSAPYGLWLANDNLGSAAYWTLIDRAQNMIMPHLFMLEPYNPNKKIIIMIHGLASSPEAWIAMTNDIMGDGVLRENYQVWQIFYSTNMPIIESRYQIYALLKQAFDDLAIKYPNKPPQHAVLLGHSMGGVISRLLVSDDDFTPQVLNYLQKKNVRQYERVKNFGPAQERLAMHALTPPIDRAIFVSSPFKGTDFADRWFTLAARKIIKLPQSFLTATVETISHGLSGDLTSDYLKQFGKDFLQNGPSDLSKKSAFMKITANTKISPKVKYHVIMGNDTNSNDIKTITDGIVPYYSAHLDGAQSEKIIHGGHSIQYSPEAVLELRRILRLHLKELNISP</sequence>
<dbReference type="OrthoDB" id="869379at2"/>
<dbReference type="Proteomes" id="UP000219042">
    <property type="component" value="Unassembled WGS sequence"/>
</dbReference>
<dbReference type="Gene3D" id="3.40.50.1820">
    <property type="entry name" value="alpha/beta hydrolase"/>
    <property type="match status" value="1"/>
</dbReference>
<protein>
    <submittedName>
        <fullName evidence="2">PGAP1-like protein</fullName>
    </submittedName>
</protein>
<dbReference type="InterPro" id="IPR012908">
    <property type="entry name" value="PGAP1-ab_dom-like"/>
</dbReference>
<dbReference type="AlphaFoldDB" id="A0A240EAI3"/>
<dbReference type="Pfam" id="PF07819">
    <property type="entry name" value="PGAP1"/>
    <property type="match status" value="1"/>
</dbReference>
<dbReference type="InterPro" id="IPR029058">
    <property type="entry name" value="AB_hydrolase_fold"/>
</dbReference>
<evidence type="ECO:0000313" key="2">
    <source>
        <dbReference type="EMBL" id="SNX45541.1"/>
    </source>
</evidence>
<dbReference type="EMBL" id="OANT01000005">
    <property type="protein sequence ID" value="SNX45541.1"/>
    <property type="molecule type" value="Genomic_DNA"/>
</dbReference>